<keyword evidence="2" id="KW-1185">Reference proteome</keyword>
<dbReference type="EMBL" id="AP017313">
    <property type="protein sequence ID" value="BAU52018.1"/>
    <property type="molecule type" value="Genomic_DNA"/>
</dbReference>
<accession>A0A120MXS5</accession>
<organism evidence="1 2">
    <name type="scientific">Mucilaginibacter gotjawali</name>
    <dbReference type="NCBI Taxonomy" id="1550579"/>
    <lineage>
        <taxon>Bacteria</taxon>
        <taxon>Pseudomonadati</taxon>
        <taxon>Bacteroidota</taxon>
        <taxon>Sphingobacteriia</taxon>
        <taxon>Sphingobacteriales</taxon>
        <taxon>Sphingobacteriaceae</taxon>
        <taxon>Mucilaginibacter</taxon>
    </lineage>
</organism>
<gene>
    <name evidence="1" type="ORF">MgSA37_00168</name>
</gene>
<reference evidence="1 2" key="1">
    <citation type="submission" date="2015-12" db="EMBL/GenBank/DDBJ databases">
        <title>Genome sequence of Mucilaginibacter gotjawali.</title>
        <authorList>
            <person name="Lee J.S."/>
            <person name="Lee K.C."/>
            <person name="Kim K.K."/>
            <person name="Lee B.W."/>
        </authorList>
    </citation>
    <scope>NUCLEOTIDE SEQUENCE [LARGE SCALE GENOMIC DNA]</scope>
    <source>
        <strain evidence="1 2">SA3-7</strain>
    </source>
</reference>
<dbReference type="InterPro" id="IPR011990">
    <property type="entry name" value="TPR-like_helical_dom_sf"/>
</dbReference>
<protein>
    <submittedName>
        <fullName evidence="1">Lipoprotein NlpI</fullName>
    </submittedName>
</protein>
<dbReference type="PROSITE" id="PS50293">
    <property type="entry name" value="TPR_REGION"/>
    <property type="match status" value="1"/>
</dbReference>
<name>A0A120MXS5_9SPHI</name>
<dbReference type="Pfam" id="PF13414">
    <property type="entry name" value="TPR_11"/>
    <property type="match status" value="2"/>
</dbReference>
<dbReference type="PANTHER" id="PTHR12558">
    <property type="entry name" value="CELL DIVISION CYCLE 16,23,27"/>
    <property type="match status" value="1"/>
</dbReference>
<dbReference type="SUPFAM" id="SSF48452">
    <property type="entry name" value="TPR-like"/>
    <property type="match status" value="1"/>
</dbReference>
<sequence>MKSFRFFLVFFVLIVIAHTGFAQDTGDAQSLTKEAVQLNKAGKYAEAVDKYSQALKLDPENIYANYGMAFSLLASEKGKEGIPYLQKVINSNSSITIWAYDLLGSIYDKEHDSAKAIEAFKAGLKLDPKYQSIYYNLGLVYFRDRNYAGAEKCAIESMKLDPKHASSQRMYALVCFHQNKRANALLGLCSFILLEPNTARTTEAYGNITHILQGGILLPPAGTPTLMVDANSLALNNAISKAIADADKKKYPSPADQLTAELTNIFTAIGQLADKQNADPVFKKYFADYFYQLAQSPNMPAFARMINWGNTESAKWISEHPQYMNDLDGWVKTTARDF</sequence>
<keyword evidence="1" id="KW-0449">Lipoprotein</keyword>
<dbReference type="PROSITE" id="PS50005">
    <property type="entry name" value="TPR"/>
    <property type="match status" value="3"/>
</dbReference>
<proteinExistence type="predicted"/>
<dbReference type="SMART" id="SM00028">
    <property type="entry name" value="TPR"/>
    <property type="match status" value="4"/>
</dbReference>
<dbReference type="Gene3D" id="1.25.40.10">
    <property type="entry name" value="Tetratricopeptide repeat domain"/>
    <property type="match status" value="1"/>
</dbReference>
<dbReference type="InterPro" id="IPR019734">
    <property type="entry name" value="TPR_rpt"/>
</dbReference>
<dbReference type="OrthoDB" id="793001at2"/>
<evidence type="ECO:0000313" key="2">
    <source>
        <dbReference type="Proteomes" id="UP000218263"/>
    </source>
</evidence>
<dbReference type="KEGG" id="mgot:MgSA37_00168"/>
<dbReference type="AlphaFoldDB" id="A0A120MXS5"/>
<dbReference type="PANTHER" id="PTHR12558:SF13">
    <property type="entry name" value="CELL DIVISION CYCLE PROTEIN 27 HOMOLOG"/>
    <property type="match status" value="1"/>
</dbReference>
<evidence type="ECO:0000313" key="1">
    <source>
        <dbReference type="EMBL" id="BAU52018.1"/>
    </source>
</evidence>
<dbReference type="Proteomes" id="UP000218263">
    <property type="component" value="Chromosome"/>
</dbReference>
<dbReference type="RefSeq" id="WP_096349383.1">
    <property type="nucleotide sequence ID" value="NZ_AP017313.1"/>
</dbReference>